<reference evidence="6" key="1">
    <citation type="journal article" date="2019" name="Int. J. Syst. Evol. Microbiol.">
        <title>The Global Catalogue of Microorganisms (GCM) 10K type strain sequencing project: providing services to taxonomists for standard genome sequencing and annotation.</title>
        <authorList>
            <consortium name="The Broad Institute Genomics Platform"/>
            <consortium name="The Broad Institute Genome Sequencing Center for Infectious Disease"/>
            <person name="Wu L."/>
            <person name="Ma J."/>
        </authorList>
    </citation>
    <scope>NUCLEOTIDE SEQUENCE [LARGE SCALE GENOMIC DNA]</scope>
    <source>
        <strain evidence="6">KCTC 42211</strain>
    </source>
</reference>
<dbReference type="PANTHER" id="PTHR47691:SF3">
    <property type="entry name" value="HTH-TYPE TRANSCRIPTIONAL REGULATOR RV0890C-RELATED"/>
    <property type="match status" value="1"/>
</dbReference>
<dbReference type="GO" id="GO:0005524">
    <property type="term" value="F:ATP binding"/>
    <property type="evidence" value="ECO:0007669"/>
    <property type="project" value="UniProtKB-KW"/>
</dbReference>
<dbReference type="SUPFAM" id="SSF46894">
    <property type="entry name" value="C-terminal effector domain of the bipartite response regulators"/>
    <property type="match status" value="1"/>
</dbReference>
<dbReference type="Pfam" id="PF25872">
    <property type="entry name" value="HTH_77"/>
    <property type="match status" value="1"/>
</dbReference>
<protein>
    <submittedName>
        <fullName evidence="5">ATP-binding protein</fullName>
    </submittedName>
</protein>
<proteinExistence type="predicted"/>
<dbReference type="Gene3D" id="1.10.10.10">
    <property type="entry name" value="Winged helix-like DNA-binding domain superfamily/Winged helix DNA-binding domain"/>
    <property type="match status" value="2"/>
</dbReference>
<keyword evidence="5" id="KW-0547">Nucleotide-binding</keyword>
<gene>
    <name evidence="5" type="ORF">ACFOM9_15335</name>
</gene>
<dbReference type="SUPFAM" id="SSF48452">
    <property type="entry name" value="TPR-like"/>
    <property type="match status" value="1"/>
</dbReference>
<feature type="region of interest" description="Disordered" evidence="3">
    <location>
        <begin position="1"/>
        <end position="21"/>
    </location>
</feature>
<dbReference type="Proteomes" id="UP001595724">
    <property type="component" value="Unassembled WGS sequence"/>
</dbReference>
<dbReference type="EMBL" id="JBHRYF010000017">
    <property type="protein sequence ID" value="MFC3661433.1"/>
    <property type="molecule type" value="Genomic_DNA"/>
</dbReference>
<dbReference type="PROSITE" id="PS51755">
    <property type="entry name" value="OMPR_PHOB"/>
    <property type="match status" value="1"/>
</dbReference>
<dbReference type="InterPro" id="IPR036388">
    <property type="entry name" value="WH-like_DNA-bd_sf"/>
</dbReference>
<dbReference type="InterPro" id="IPR049945">
    <property type="entry name" value="AAA_22"/>
</dbReference>
<organism evidence="5 6">
    <name type="scientific">Luteimonas notoginsengisoli</name>
    <dbReference type="NCBI Taxonomy" id="1578200"/>
    <lineage>
        <taxon>Bacteria</taxon>
        <taxon>Pseudomonadati</taxon>
        <taxon>Pseudomonadota</taxon>
        <taxon>Gammaproteobacteria</taxon>
        <taxon>Lysobacterales</taxon>
        <taxon>Lysobacteraceae</taxon>
        <taxon>Luteimonas</taxon>
    </lineage>
</organism>
<dbReference type="Gene3D" id="3.40.50.300">
    <property type="entry name" value="P-loop containing nucleotide triphosphate hydrolases"/>
    <property type="match status" value="1"/>
</dbReference>
<dbReference type="PANTHER" id="PTHR47691">
    <property type="entry name" value="REGULATOR-RELATED"/>
    <property type="match status" value="1"/>
</dbReference>
<feature type="domain" description="OmpR/PhoB-type" evidence="4">
    <location>
        <begin position="23"/>
        <end position="124"/>
    </location>
</feature>
<dbReference type="SMART" id="SM00862">
    <property type="entry name" value="Trans_reg_C"/>
    <property type="match status" value="1"/>
</dbReference>
<dbReference type="InterPro" id="IPR001867">
    <property type="entry name" value="OmpR/PhoB-type_DNA-bd"/>
</dbReference>
<evidence type="ECO:0000256" key="1">
    <source>
        <dbReference type="ARBA" id="ARBA00023125"/>
    </source>
</evidence>
<name>A0ABV7UXJ0_9GAMM</name>
<evidence type="ECO:0000259" key="4">
    <source>
        <dbReference type="PROSITE" id="PS51755"/>
    </source>
</evidence>
<keyword evidence="1 2" id="KW-0238">DNA-binding</keyword>
<dbReference type="CDD" id="cd00383">
    <property type="entry name" value="trans_reg_C"/>
    <property type="match status" value="1"/>
</dbReference>
<dbReference type="RefSeq" id="WP_386712849.1">
    <property type="nucleotide sequence ID" value="NZ_JBHRYF010000017.1"/>
</dbReference>
<comment type="caution">
    <text evidence="5">The sequence shown here is derived from an EMBL/GenBank/DDBJ whole genome shotgun (WGS) entry which is preliminary data.</text>
</comment>
<feature type="DNA-binding region" description="OmpR/PhoB-type" evidence="2">
    <location>
        <begin position="23"/>
        <end position="124"/>
    </location>
</feature>
<dbReference type="SUPFAM" id="SSF52540">
    <property type="entry name" value="P-loop containing nucleoside triphosphate hydrolases"/>
    <property type="match status" value="1"/>
</dbReference>
<sequence length="971" mass="104913">MQAQSKDPSDSPPPPADGPASGDVCLRFGSFVLWENQRRLESSGQPVRLGPRSFDLLLQLIKRAGELVSKEELLSAVWTGVVVEEASVRVHMSLLRKALGEPDASDGCKEWITNVPLRGYRFNGQVVRELTDSPATTLTRPPAPLAKLPVRLTELIGREADVGDVLASLDGHRLVTIVGAGGIGKTSVAIRAAEHCQQKPAMQVAFVDLSPLISPDHVLGTIARSLGVAADLPDPLQGIIQNLAGRDALLLIDNCEHVVDALALPITRLLMALPGLRILATSREPLRVSGEYVQRLSALAVPDAENVTLAQALHWPAVELLIERAKAAGAGGFEESDGPLLARISRQLDGIPLAIELVAARLGVQSAGNLALRLDDHMRLLSIDSRAALPRHRSLAAALDWSIALLDEDESRVFRRLSVFRGRFNVESALGVAAGDMDPDVAFDALISLANKSLVSFDGNDAIAPYRLLDTTRSYAASLLAQSDEHPALLRRHAMFMLDLMKAATADLPNLTAHDWGDRYAHHLDDVRSALEACRADPSDAKTAAALVTSSAPLWFHVSQVAEYRDRVAAALELIDQQSDPDRETETWLLNALIIALLHTDVLNPDLATVSDRALAGALAAESRVLELQVRWGRCTHDMFRGEYVAALQQSATLLAIAQSWSDPAALNLAHRVSAMANHFCGRFAAAKKHCETSLQLSGGARRTRTNMVGVDPAVAAKAMLARTLWIQGETTKALETASDAVGRAESSGHAVSLCAALYGACPVALWSGELELAGKWIRAMTDEAQRKGLVGWLRYADWYSQGLQLRTAHDPNLYVHDVSAQFASYDAPRREMLVTFCTDWVDDGMVARLSLGEGLWSAAEVWRALGRKSELRGMTDEAEGFYLRALETSRQQGAKAWELRAGLSLARMWAHLDRPQQALQLLEQTCANAPDQGDPAITQARGLRDEIARSLHLGHGGTRAAAGPPHADGG</sequence>
<dbReference type="InterPro" id="IPR027417">
    <property type="entry name" value="P-loop_NTPase"/>
</dbReference>
<evidence type="ECO:0000313" key="6">
    <source>
        <dbReference type="Proteomes" id="UP001595724"/>
    </source>
</evidence>
<keyword evidence="6" id="KW-1185">Reference proteome</keyword>
<evidence type="ECO:0000256" key="3">
    <source>
        <dbReference type="SAM" id="MobiDB-lite"/>
    </source>
</evidence>
<accession>A0ABV7UXJ0</accession>
<evidence type="ECO:0000256" key="2">
    <source>
        <dbReference type="PROSITE-ProRule" id="PRU01091"/>
    </source>
</evidence>
<dbReference type="InterPro" id="IPR058852">
    <property type="entry name" value="HTH_77"/>
</dbReference>
<dbReference type="InterPro" id="IPR011990">
    <property type="entry name" value="TPR-like_helical_dom_sf"/>
</dbReference>
<dbReference type="InterPro" id="IPR016032">
    <property type="entry name" value="Sig_transdc_resp-reg_C-effctor"/>
</dbReference>
<dbReference type="PRINTS" id="PR00364">
    <property type="entry name" value="DISEASERSIST"/>
</dbReference>
<evidence type="ECO:0000313" key="5">
    <source>
        <dbReference type="EMBL" id="MFC3661433.1"/>
    </source>
</evidence>
<dbReference type="Pfam" id="PF13401">
    <property type="entry name" value="AAA_22"/>
    <property type="match status" value="1"/>
</dbReference>
<keyword evidence="5" id="KW-0067">ATP-binding</keyword>
<dbReference type="Pfam" id="PF00486">
    <property type="entry name" value="Trans_reg_C"/>
    <property type="match status" value="1"/>
</dbReference>
<dbReference type="Gene3D" id="1.25.40.10">
    <property type="entry name" value="Tetratricopeptide repeat domain"/>
    <property type="match status" value="1"/>
</dbReference>